<dbReference type="AlphaFoldDB" id="A0A0T5ZYF1"/>
<dbReference type="InterPro" id="IPR029058">
    <property type="entry name" value="AB_hydrolase_fold"/>
</dbReference>
<dbReference type="Proteomes" id="UP000051297">
    <property type="component" value="Unassembled WGS sequence"/>
</dbReference>
<evidence type="ECO:0000313" key="1">
    <source>
        <dbReference type="EMBL" id="KRT67834.1"/>
    </source>
</evidence>
<proteinExistence type="predicted"/>
<evidence type="ECO:0008006" key="3">
    <source>
        <dbReference type="Google" id="ProtNLM"/>
    </source>
</evidence>
<dbReference type="STRING" id="1576480.XU08_C0001G0246"/>
<dbReference type="Gene3D" id="3.40.50.1820">
    <property type="entry name" value="alpha/beta hydrolase"/>
    <property type="match status" value="1"/>
</dbReference>
<gene>
    <name evidence="1" type="ORF">XU08_C0001G0246</name>
</gene>
<dbReference type="SUPFAM" id="SSF53474">
    <property type="entry name" value="alpha/beta-Hydrolases"/>
    <property type="match status" value="1"/>
</dbReference>
<sequence length="190" mass="21295">MKRVFLIHGWDGSPDRNWFPWLKKELEEHGFAVVAPQLPDPLTPKIETWVPFLANLVGKVDGETFFVGHSMGCQTILRFLRTLPPDQVAGGVILVAGFTGKLNGLIKEEKPVARPWEETPLDFGKIKGQAKHFAAVFSDNDPWVPLEPNRKTFSENLGAEIVVEQARGHFNADDGVTQLPVILNFLKKWS</sequence>
<evidence type="ECO:0000313" key="2">
    <source>
        <dbReference type="Proteomes" id="UP000051297"/>
    </source>
</evidence>
<dbReference type="EMBL" id="LDXK01000001">
    <property type="protein sequence ID" value="KRT67834.1"/>
    <property type="molecule type" value="Genomic_DNA"/>
</dbReference>
<comment type="caution">
    <text evidence="1">The sequence shown here is derived from an EMBL/GenBank/DDBJ whole genome shotgun (WGS) entry which is preliminary data.</text>
</comment>
<dbReference type="PANTHER" id="PTHR15394:SF3">
    <property type="entry name" value="SERINE HYDROLASE RBBP9"/>
    <property type="match status" value="1"/>
</dbReference>
<name>A0A0T5ZYF1_UNCKA</name>
<reference evidence="1 2" key="1">
    <citation type="submission" date="2015-05" db="EMBL/GenBank/DDBJ databases">
        <title>Critical biogeochemical functions in the subsurface are associated with bacteria from new phyla and little studied lineages.</title>
        <authorList>
            <person name="Hug L.A."/>
            <person name="Thomas B.C."/>
            <person name="Sharon I."/>
            <person name="Brown C.T."/>
            <person name="Sharma R."/>
            <person name="Hettich R.L."/>
            <person name="Wilkins M.J."/>
            <person name="Williams K.H."/>
            <person name="Singh A."/>
            <person name="Banfield J.F."/>
        </authorList>
    </citation>
    <scope>NUCLEOTIDE SEQUENCE [LARGE SCALE GENOMIC DNA]</scope>
    <source>
        <strain evidence="1">CSP1-7</strain>
    </source>
</reference>
<dbReference type="InterPro" id="IPR010662">
    <property type="entry name" value="RBBP9/YdeN"/>
</dbReference>
<dbReference type="GO" id="GO:0016787">
    <property type="term" value="F:hydrolase activity"/>
    <property type="evidence" value="ECO:0007669"/>
    <property type="project" value="InterPro"/>
</dbReference>
<accession>A0A0T5ZYF1</accession>
<dbReference type="PANTHER" id="PTHR15394">
    <property type="entry name" value="SERINE HYDROLASE RBBP9"/>
    <property type="match status" value="1"/>
</dbReference>
<dbReference type="Pfam" id="PF06821">
    <property type="entry name" value="Ser_hydrolase"/>
    <property type="match status" value="1"/>
</dbReference>
<protein>
    <recommendedName>
        <fullName evidence="3">Serine hydrolase family protein</fullName>
    </recommendedName>
</protein>
<organism evidence="1 2">
    <name type="scientific">candidate division WWE3 bacterium CSP1-7</name>
    <dbReference type="NCBI Taxonomy" id="1576480"/>
    <lineage>
        <taxon>Bacteria</taxon>
        <taxon>Katanobacteria</taxon>
    </lineage>
</organism>
<dbReference type="PATRIC" id="fig|1576480.3.peg.244"/>